<organism evidence="1 2">
    <name type="scientific">Phytophthora pseudosyringae</name>
    <dbReference type="NCBI Taxonomy" id="221518"/>
    <lineage>
        <taxon>Eukaryota</taxon>
        <taxon>Sar</taxon>
        <taxon>Stramenopiles</taxon>
        <taxon>Oomycota</taxon>
        <taxon>Peronosporomycetes</taxon>
        <taxon>Peronosporales</taxon>
        <taxon>Peronosporaceae</taxon>
        <taxon>Phytophthora</taxon>
    </lineage>
</organism>
<dbReference type="Proteomes" id="UP000694044">
    <property type="component" value="Unassembled WGS sequence"/>
</dbReference>
<keyword evidence="2" id="KW-1185">Reference proteome</keyword>
<sequence>MYGNDLDIVVEYEKEKVNIEAPAVEEKCATTTSSNPVTSFGKSLLTGEPISSQDARKLEAAFDFELTLDEQICGCKSMPRPCVFLHGLVILKEEEDNLDVDPYWGT</sequence>
<gene>
    <name evidence="1" type="ORF">PHYPSEUDO_006181</name>
</gene>
<evidence type="ECO:0000313" key="2">
    <source>
        <dbReference type="Proteomes" id="UP000694044"/>
    </source>
</evidence>
<dbReference type="AlphaFoldDB" id="A0A8T1VK78"/>
<comment type="caution">
    <text evidence="1">The sequence shown here is derived from an EMBL/GenBank/DDBJ whole genome shotgun (WGS) entry which is preliminary data.</text>
</comment>
<protein>
    <submittedName>
        <fullName evidence="1">Uncharacterized protein</fullName>
    </submittedName>
</protein>
<proteinExistence type="predicted"/>
<reference evidence="1" key="1">
    <citation type="submission" date="2021-02" db="EMBL/GenBank/DDBJ databases">
        <authorList>
            <person name="Palmer J.M."/>
        </authorList>
    </citation>
    <scope>NUCLEOTIDE SEQUENCE</scope>
    <source>
        <strain evidence="1">SCRP734</strain>
    </source>
</reference>
<accession>A0A8T1VK78</accession>
<dbReference type="EMBL" id="JAGDFM010000250">
    <property type="protein sequence ID" value="KAG7381336.1"/>
    <property type="molecule type" value="Genomic_DNA"/>
</dbReference>
<evidence type="ECO:0000313" key="1">
    <source>
        <dbReference type="EMBL" id="KAG7381336.1"/>
    </source>
</evidence>
<name>A0A8T1VK78_9STRA</name>